<sequence length="123" mass="13435">TDVDECLYNLDMCGPNAECTNTIGSYTCTCKAGFQLQSDGVTCLDINECASGNGQCSDLCVNQEGSYHCACRTGGKLTPNGKDCEDIDECTSVWLNRCRSTAYCVDKVRGYDCHCTEGYRPYN</sequence>
<evidence type="ECO:0000256" key="6">
    <source>
        <dbReference type="ARBA" id="ARBA00023157"/>
    </source>
</evidence>
<dbReference type="STRING" id="7739.C4A066"/>
<dbReference type="SMART" id="SM00179">
    <property type="entry name" value="EGF_CA"/>
    <property type="match status" value="3"/>
</dbReference>
<proteinExistence type="predicted"/>
<evidence type="ECO:0000256" key="3">
    <source>
        <dbReference type="ARBA" id="ARBA00022536"/>
    </source>
</evidence>
<comment type="subcellular location">
    <subcellularLocation>
        <location evidence="1">Secreted</location>
    </subcellularLocation>
</comment>
<dbReference type="FunFam" id="2.10.25.10:FF:000003">
    <property type="entry name" value="fibrillin-1 isoform X1"/>
    <property type="match status" value="1"/>
</dbReference>
<dbReference type="Pfam" id="PF14670">
    <property type="entry name" value="FXa_inhibition"/>
    <property type="match status" value="1"/>
</dbReference>
<dbReference type="GO" id="GO:0005509">
    <property type="term" value="F:calcium ion binding"/>
    <property type="evidence" value="ECO:0007669"/>
    <property type="project" value="InterPro"/>
</dbReference>
<dbReference type="InterPro" id="IPR049883">
    <property type="entry name" value="NOTCH1_EGF-like"/>
</dbReference>
<keyword evidence="5" id="KW-0677">Repeat</keyword>
<feature type="non-terminal residue" evidence="10">
    <location>
        <position position="1"/>
    </location>
</feature>
<keyword evidence="3 8" id="KW-0245">EGF-like domain</keyword>
<dbReference type="SMART" id="SM00181">
    <property type="entry name" value="EGF"/>
    <property type="match status" value="2"/>
</dbReference>
<dbReference type="PROSITE" id="PS01187">
    <property type="entry name" value="EGF_CA"/>
    <property type="match status" value="1"/>
</dbReference>
<feature type="non-terminal residue" evidence="10">
    <location>
        <position position="123"/>
    </location>
</feature>
<evidence type="ECO:0000256" key="5">
    <source>
        <dbReference type="ARBA" id="ARBA00022737"/>
    </source>
</evidence>
<dbReference type="InterPro" id="IPR026823">
    <property type="entry name" value="cEGF"/>
</dbReference>
<evidence type="ECO:0000313" key="10">
    <source>
        <dbReference type="EMBL" id="EEN41817.1"/>
    </source>
</evidence>
<dbReference type="Gene3D" id="2.10.25.10">
    <property type="entry name" value="Laminin"/>
    <property type="match status" value="3"/>
</dbReference>
<dbReference type="PANTHER" id="PTHR47333:SF4">
    <property type="entry name" value="EGF-LIKE DOMAIN-CONTAINING PROTEIN"/>
    <property type="match status" value="1"/>
</dbReference>
<dbReference type="AlphaFoldDB" id="C4A066"/>
<dbReference type="FunFam" id="2.10.25.10:FF:000240">
    <property type="entry name" value="Vitamin K-dependent protein S"/>
    <property type="match status" value="1"/>
</dbReference>
<dbReference type="EMBL" id="GG666785">
    <property type="protein sequence ID" value="EEN41817.1"/>
    <property type="molecule type" value="Genomic_DNA"/>
</dbReference>
<dbReference type="GO" id="GO:0005576">
    <property type="term" value="C:extracellular region"/>
    <property type="evidence" value="ECO:0007669"/>
    <property type="project" value="UniProtKB-SubCell"/>
</dbReference>
<keyword evidence="7" id="KW-0325">Glycoprotein</keyword>
<dbReference type="eggNOG" id="KOG1217">
    <property type="taxonomic scope" value="Eukaryota"/>
</dbReference>
<dbReference type="PROSITE" id="PS50026">
    <property type="entry name" value="EGF_3"/>
    <property type="match status" value="2"/>
</dbReference>
<evidence type="ECO:0000256" key="4">
    <source>
        <dbReference type="ARBA" id="ARBA00022729"/>
    </source>
</evidence>
<feature type="domain" description="EGF-like" evidence="9">
    <location>
        <begin position="2"/>
        <end position="44"/>
    </location>
</feature>
<evidence type="ECO:0000256" key="2">
    <source>
        <dbReference type="ARBA" id="ARBA00022525"/>
    </source>
</evidence>
<dbReference type="InterPro" id="IPR000152">
    <property type="entry name" value="EGF-type_Asp/Asn_hydroxyl_site"/>
</dbReference>
<evidence type="ECO:0000256" key="8">
    <source>
        <dbReference type="PROSITE-ProRule" id="PRU00076"/>
    </source>
</evidence>
<reference evidence="10" key="1">
    <citation type="journal article" date="2008" name="Nature">
        <title>The amphioxus genome and the evolution of the chordate karyotype.</title>
        <authorList>
            <consortium name="US DOE Joint Genome Institute (JGI-PGF)"/>
            <person name="Putnam N.H."/>
            <person name="Butts T."/>
            <person name="Ferrier D.E.K."/>
            <person name="Furlong R.F."/>
            <person name="Hellsten U."/>
            <person name="Kawashima T."/>
            <person name="Robinson-Rechavi M."/>
            <person name="Shoguchi E."/>
            <person name="Terry A."/>
            <person name="Yu J.-K."/>
            <person name="Benito-Gutierrez E.L."/>
            <person name="Dubchak I."/>
            <person name="Garcia-Fernandez J."/>
            <person name="Gibson-Brown J.J."/>
            <person name="Grigoriev I.V."/>
            <person name="Horton A.C."/>
            <person name="de Jong P.J."/>
            <person name="Jurka J."/>
            <person name="Kapitonov V.V."/>
            <person name="Kohara Y."/>
            <person name="Kuroki Y."/>
            <person name="Lindquist E."/>
            <person name="Lucas S."/>
            <person name="Osoegawa K."/>
            <person name="Pennacchio L.A."/>
            <person name="Salamov A.A."/>
            <person name="Satou Y."/>
            <person name="Sauka-Spengler T."/>
            <person name="Schmutz J."/>
            <person name="Shin-I T."/>
            <person name="Toyoda A."/>
            <person name="Bronner-Fraser M."/>
            <person name="Fujiyama A."/>
            <person name="Holland L.Z."/>
            <person name="Holland P.W.H."/>
            <person name="Satoh N."/>
            <person name="Rokhsar D.S."/>
        </authorList>
    </citation>
    <scope>NUCLEOTIDE SEQUENCE [LARGE SCALE GENOMIC DNA]</scope>
    <source>
        <strain evidence="10">S238N-H82</strain>
        <tissue evidence="10">Testes</tissue>
    </source>
</reference>
<feature type="domain" description="EGF-like" evidence="9">
    <location>
        <begin position="86"/>
        <end position="123"/>
    </location>
</feature>
<dbReference type="InterPro" id="IPR018097">
    <property type="entry name" value="EGF_Ca-bd_CS"/>
</dbReference>
<organism>
    <name type="scientific">Branchiostoma floridae</name>
    <name type="common">Florida lancelet</name>
    <name type="synonym">Amphioxus</name>
    <dbReference type="NCBI Taxonomy" id="7739"/>
    <lineage>
        <taxon>Eukaryota</taxon>
        <taxon>Metazoa</taxon>
        <taxon>Chordata</taxon>
        <taxon>Cephalochordata</taxon>
        <taxon>Leptocardii</taxon>
        <taxon>Amphioxiformes</taxon>
        <taxon>Branchiostomatidae</taxon>
        <taxon>Branchiostoma</taxon>
    </lineage>
</organism>
<dbReference type="InterPro" id="IPR000742">
    <property type="entry name" value="EGF"/>
</dbReference>
<protein>
    <recommendedName>
        <fullName evidence="9">EGF-like domain-containing protein</fullName>
    </recommendedName>
</protein>
<dbReference type="Pfam" id="PF12662">
    <property type="entry name" value="cEGF"/>
    <property type="match status" value="1"/>
</dbReference>
<dbReference type="InterPro" id="IPR001881">
    <property type="entry name" value="EGF-like_Ca-bd_dom"/>
</dbReference>
<dbReference type="InterPro" id="IPR052080">
    <property type="entry name" value="vWF_C/EGF_Fibrillin"/>
</dbReference>
<dbReference type="Pfam" id="PF07645">
    <property type="entry name" value="EGF_CA"/>
    <property type="match status" value="1"/>
</dbReference>
<evidence type="ECO:0000256" key="7">
    <source>
        <dbReference type="ARBA" id="ARBA00023180"/>
    </source>
</evidence>
<dbReference type="PANTHER" id="PTHR47333">
    <property type="entry name" value="VON WILLEBRAND FACTOR C AND EGF DOMAIN-CONTAINING PROTEIN"/>
    <property type="match status" value="1"/>
</dbReference>
<dbReference type="PROSITE" id="PS00010">
    <property type="entry name" value="ASX_HYDROXYL"/>
    <property type="match status" value="2"/>
</dbReference>
<dbReference type="PROSITE" id="PS01186">
    <property type="entry name" value="EGF_2"/>
    <property type="match status" value="1"/>
</dbReference>
<accession>C4A066</accession>
<gene>
    <name evidence="10" type="ORF">BRAFLDRAFT_177490</name>
</gene>
<comment type="caution">
    <text evidence="8">Lacks conserved residue(s) required for the propagation of feature annotation.</text>
</comment>
<dbReference type="CDD" id="cd00054">
    <property type="entry name" value="EGF_CA"/>
    <property type="match status" value="1"/>
</dbReference>
<evidence type="ECO:0000256" key="1">
    <source>
        <dbReference type="ARBA" id="ARBA00004613"/>
    </source>
</evidence>
<name>C4A066_BRAFL</name>
<keyword evidence="2" id="KW-0964">Secreted</keyword>
<evidence type="ECO:0000259" key="9">
    <source>
        <dbReference type="PROSITE" id="PS50026"/>
    </source>
</evidence>
<keyword evidence="6" id="KW-1015">Disulfide bond</keyword>
<dbReference type="InterPro" id="IPR009030">
    <property type="entry name" value="Growth_fac_rcpt_cys_sf"/>
</dbReference>
<keyword evidence="4" id="KW-0732">Signal</keyword>
<dbReference type="InParanoid" id="C4A066"/>
<dbReference type="SUPFAM" id="SSF57184">
    <property type="entry name" value="Growth factor receptor domain"/>
    <property type="match status" value="1"/>
</dbReference>